<dbReference type="Gene3D" id="1.10.260.40">
    <property type="entry name" value="lambda repressor-like DNA-binding domains"/>
    <property type="match status" value="1"/>
</dbReference>
<dbReference type="HOGENOM" id="CLU_1445468_0_0_0"/>
<dbReference type="KEGG" id="dpd:Deipe_1482"/>
<dbReference type="PATRIC" id="fig|937777.3.peg.1486"/>
<dbReference type="PROSITE" id="PS50943">
    <property type="entry name" value="HTH_CROC1"/>
    <property type="match status" value="1"/>
</dbReference>
<evidence type="ECO:0000259" key="1">
    <source>
        <dbReference type="PROSITE" id="PS50943"/>
    </source>
</evidence>
<dbReference type="InterPro" id="IPR001387">
    <property type="entry name" value="Cro/C1-type_HTH"/>
</dbReference>
<organism evidence="2 3">
    <name type="scientific">Deinococcus peraridilitoris (strain DSM 19664 / LMG 22246 / CIP 109416 / KR-200)</name>
    <dbReference type="NCBI Taxonomy" id="937777"/>
    <lineage>
        <taxon>Bacteria</taxon>
        <taxon>Thermotogati</taxon>
        <taxon>Deinococcota</taxon>
        <taxon>Deinococci</taxon>
        <taxon>Deinococcales</taxon>
        <taxon>Deinococcaceae</taxon>
        <taxon>Deinococcus</taxon>
    </lineage>
</organism>
<dbReference type="GO" id="GO:0003677">
    <property type="term" value="F:DNA binding"/>
    <property type="evidence" value="ECO:0007669"/>
    <property type="project" value="InterPro"/>
</dbReference>
<protein>
    <submittedName>
        <fullName evidence="2">Helix-turn-helix protein</fullName>
    </submittedName>
</protein>
<sequence>MGHANHASIHQPLLMGVLARMAIKEKPQWLSSTEAGAFIQRRREEIGLTQEQMVERTGIKNVTYLSSLENGRHHIGRSEYFGIVAEVLRLTEDEMLMLKPNLIRAPGGVNALKGYKHQGELADQLLLDDLPPGLEEAIRKYGEDYPPLRDPKIQQQLALARFYTGRGPQSASQWLAYYLSIASWIGT</sequence>
<dbReference type="Pfam" id="PF13560">
    <property type="entry name" value="HTH_31"/>
    <property type="match status" value="1"/>
</dbReference>
<accession>K9ZZF0</accession>
<feature type="domain" description="HTH cro/C1-type" evidence="1">
    <location>
        <begin position="39"/>
        <end position="95"/>
    </location>
</feature>
<dbReference type="Proteomes" id="UP000010467">
    <property type="component" value="Chromosome"/>
</dbReference>
<evidence type="ECO:0000313" key="3">
    <source>
        <dbReference type="Proteomes" id="UP000010467"/>
    </source>
</evidence>
<dbReference type="CDD" id="cd00093">
    <property type="entry name" value="HTH_XRE"/>
    <property type="match status" value="1"/>
</dbReference>
<evidence type="ECO:0000313" key="2">
    <source>
        <dbReference type="EMBL" id="AFZ67023.1"/>
    </source>
</evidence>
<name>K9ZZF0_DEIPD</name>
<dbReference type="InterPro" id="IPR010982">
    <property type="entry name" value="Lambda_DNA-bd_dom_sf"/>
</dbReference>
<dbReference type="SMART" id="SM00530">
    <property type="entry name" value="HTH_XRE"/>
    <property type="match status" value="1"/>
</dbReference>
<keyword evidence="3" id="KW-1185">Reference proteome</keyword>
<dbReference type="EMBL" id="CP003382">
    <property type="protein sequence ID" value="AFZ67023.1"/>
    <property type="molecule type" value="Genomic_DNA"/>
</dbReference>
<reference evidence="3" key="1">
    <citation type="submission" date="2012-03" db="EMBL/GenBank/DDBJ databases">
        <title>Complete sequence of chromosome of Deinococcus peraridilitoris DSM 19664.</title>
        <authorList>
            <person name="Lucas S."/>
            <person name="Copeland A."/>
            <person name="Lapidus A."/>
            <person name="Glavina del Rio T."/>
            <person name="Dalin E."/>
            <person name="Tice H."/>
            <person name="Bruce D."/>
            <person name="Goodwin L."/>
            <person name="Pitluck S."/>
            <person name="Peters L."/>
            <person name="Mikhailova N."/>
            <person name="Lu M."/>
            <person name="Kyrpides N."/>
            <person name="Mavromatis K."/>
            <person name="Ivanova N."/>
            <person name="Brettin T."/>
            <person name="Detter J.C."/>
            <person name="Han C."/>
            <person name="Larimer F."/>
            <person name="Land M."/>
            <person name="Hauser L."/>
            <person name="Markowitz V."/>
            <person name="Cheng J.-F."/>
            <person name="Hugenholtz P."/>
            <person name="Woyke T."/>
            <person name="Wu D."/>
            <person name="Pukall R."/>
            <person name="Steenblock K."/>
            <person name="Brambilla E."/>
            <person name="Klenk H.-P."/>
            <person name="Eisen J.A."/>
        </authorList>
    </citation>
    <scope>NUCLEOTIDE SEQUENCE [LARGE SCALE GENOMIC DNA]</scope>
    <source>
        <strain evidence="3">DSM 19664 / LMG 22246 / CIP 109416 / KR-200</strain>
    </source>
</reference>
<gene>
    <name evidence="2" type="ordered locus">Deipe_1482</name>
</gene>
<dbReference type="STRING" id="937777.Deipe_1482"/>
<proteinExistence type="predicted"/>
<dbReference type="SUPFAM" id="SSF47413">
    <property type="entry name" value="lambda repressor-like DNA-binding domains"/>
    <property type="match status" value="1"/>
</dbReference>
<dbReference type="AlphaFoldDB" id="K9ZZF0"/>